<accession>E3KWD7</accession>
<dbReference type="HOGENOM" id="CLU_2293069_0_0_1"/>
<dbReference type="RefSeq" id="XP_003333031.2">
    <property type="nucleotide sequence ID" value="XM_003332983.2"/>
</dbReference>
<gene>
    <name evidence="1" type="ORF">PGTG_14817</name>
</gene>
<proteinExistence type="predicted"/>
<dbReference type="EMBL" id="DS178315">
    <property type="protein sequence ID" value="EFP88612.2"/>
    <property type="molecule type" value="Genomic_DNA"/>
</dbReference>
<dbReference type="InParanoid" id="E3KWD7"/>
<sequence>MASVPRLQIPFAIRKEGCANAEGLSKSGRTCSNDLGKVLLDMSLVAFWGMARLGKLVCDISHGQLEKDKGVWISDVRVASDAQSAWVKIHFAKTATGGETT</sequence>
<keyword evidence="2" id="KW-1185">Reference proteome</keyword>
<dbReference type="Proteomes" id="UP000008783">
    <property type="component" value="Unassembled WGS sequence"/>
</dbReference>
<dbReference type="AlphaFoldDB" id="E3KWD7"/>
<reference evidence="2" key="2">
    <citation type="journal article" date="2011" name="Proc. Natl. Acad. Sci. U.S.A.">
        <title>Obligate biotrophy features unraveled by the genomic analysis of rust fungi.</title>
        <authorList>
            <person name="Duplessis S."/>
            <person name="Cuomo C.A."/>
            <person name="Lin Y.-C."/>
            <person name="Aerts A."/>
            <person name="Tisserant E."/>
            <person name="Veneault-Fourrey C."/>
            <person name="Joly D.L."/>
            <person name="Hacquard S."/>
            <person name="Amselem J."/>
            <person name="Cantarel B.L."/>
            <person name="Chiu R."/>
            <person name="Coutinho P.M."/>
            <person name="Feau N."/>
            <person name="Field M."/>
            <person name="Frey P."/>
            <person name="Gelhaye E."/>
            <person name="Goldberg J."/>
            <person name="Grabherr M.G."/>
            <person name="Kodira C.D."/>
            <person name="Kohler A."/>
            <person name="Kuees U."/>
            <person name="Lindquist E.A."/>
            <person name="Lucas S.M."/>
            <person name="Mago R."/>
            <person name="Mauceli E."/>
            <person name="Morin E."/>
            <person name="Murat C."/>
            <person name="Pangilinan J.L."/>
            <person name="Park R."/>
            <person name="Pearson M."/>
            <person name="Quesneville H."/>
            <person name="Rouhier N."/>
            <person name="Sakthikumar S."/>
            <person name="Salamov A.A."/>
            <person name="Schmutz J."/>
            <person name="Selles B."/>
            <person name="Shapiro H."/>
            <person name="Tanguay P."/>
            <person name="Tuskan G.A."/>
            <person name="Henrissat B."/>
            <person name="Van de Peer Y."/>
            <person name="Rouze P."/>
            <person name="Ellis J.G."/>
            <person name="Dodds P.N."/>
            <person name="Schein J.E."/>
            <person name="Zhong S."/>
            <person name="Hamelin R.C."/>
            <person name="Grigoriev I.V."/>
            <person name="Szabo L.J."/>
            <person name="Martin F."/>
        </authorList>
    </citation>
    <scope>NUCLEOTIDE SEQUENCE [LARGE SCALE GENOMIC DNA]</scope>
    <source>
        <strain evidence="2">CRL 75-36-700-3 / race SCCL</strain>
    </source>
</reference>
<name>E3KWD7_PUCGT</name>
<protein>
    <submittedName>
        <fullName evidence="1">Uncharacterized protein</fullName>
    </submittedName>
</protein>
<evidence type="ECO:0000313" key="2">
    <source>
        <dbReference type="Proteomes" id="UP000008783"/>
    </source>
</evidence>
<dbReference type="OrthoDB" id="2506773at2759"/>
<evidence type="ECO:0000313" key="1">
    <source>
        <dbReference type="EMBL" id="EFP88612.2"/>
    </source>
</evidence>
<reference key="1">
    <citation type="submission" date="2007-01" db="EMBL/GenBank/DDBJ databases">
        <title>The Genome Sequence of Puccinia graminis f. sp. tritici Strain CRL 75-36-700-3.</title>
        <authorList>
            <consortium name="The Broad Institute Genome Sequencing Platform"/>
            <person name="Birren B."/>
            <person name="Lander E."/>
            <person name="Galagan J."/>
            <person name="Nusbaum C."/>
            <person name="Devon K."/>
            <person name="Cuomo C."/>
            <person name="Jaffe D."/>
            <person name="Butler J."/>
            <person name="Alvarez P."/>
            <person name="Gnerre S."/>
            <person name="Grabherr M."/>
            <person name="Mauceli E."/>
            <person name="Brockman W."/>
            <person name="Young S."/>
            <person name="LaButti K."/>
            <person name="Sykes S."/>
            <person name="DeCaprio D."/>
            <person name="Crawford M."/>
            <person name="Koehrsen M."/>
            <person name="Engels R."/>
            <person name="Montgomery P."/>
            <person name="Pearson M."/>
            <person name="Howarth C."/>
            <person name="Larson L."/>
            <person name="White J."/>
            <person name="Zeng Q."/>
            <person name="Kodira C."/>
            <person name="Yandava C."/>
            <person name="Alvarado L."/>
            <person name="O'Leary S."/>
            <person name="Szabo L."/>
            <person name="Dean R."/>
            <person name="Schein J."/>
        </authorList>
    </citation>
    <scope>NUCLEOTIDE SEQUENCE</scope>
    <source>
        <strain>CRL 75-36-700-3</strain>
    </source>
</reference>
<organism evidence="1 2">
    <name type="scientific">Puccinia graminis f. sp. tritici (strain CRL 75-36-700-3 / race SCCL)</name>
    <name type="common">Black stem rust fungus</name>
    <dbReference type="NCBI Taxonomy" id="418459"/>
    <lineage>
        <taxon>Eukaryota</taxon>
        <taxon>Fungi</taxon>
        <taxon>Dikarya</taxon>
        <taxon>Basidiomycota</taxon>
        <taxon>Pucciniomycotina</taxon>
        <taxon>Pucciniomycetes</taxon>
        <taxon>Pucciniales</taxon>
        <taxon>Pucciniaceae</taxon>
        <taxon>Puccinia</taxon>
    </lineage>
</organism>
<dbReference type="KEGG" id="pgr:PGTG_14817"/>
<dbReference type="VEuPathDB" id="FungiDB:PGTG_14817"/>
<dbReference type="GeneID" id="10541240"/>